<organism evidence="4 5">
    <name type="scientific">Methanocaldococcus bathoardescens</name>
    <dbReference type="NCBI Taxonomy" id="1301915"/>
    <lineage>
        <taxon>Archaea</taxon>
        <taxon>Methanobacteriati</taxon>
        <taxon>Methanobacteriota</taxon>
        <taxon>Methanomada group</taxon>
        <taxon>Methanococci</taxon>
        <taxon>Methanococcales</taxon>
        <taxon>Methanocaldococcaceae</taxon>
        <taxon>Methanocaldococcus</taxon>
    </lineage>
</organism>
<feature type="domain" description="AAA+ ATPase" evidence="3">
    <location>
        <begin position="23"/>
        <end position="186"/>
    </location>
</feature>
<evidence type="ECO:0000259" key="3">
    <source>
        <dbReference type="SMART" id="SM00382"/>
    </source>
</evidence>
<dbReference type="AlphaFoldDB" id="A0A076LCE1"/>
<dbReference type="Gene3D" id="3.40.50.300">
    <property type="entry name" value="P-loop containing nucleotide triphosphate hydrolases"/>
    <property type="match status" value="1"/>
</dbReference>
<dbReference type="EMBL" id="CP009149">
    <property type="protein sequence ID" value="AIJ05851.1"/>
    <property type="molecule type" value="Genomic_DNA"/>
</dbReference>
<dbReference type="KEGG" id="mjh:JH146_1008"/>
<evidence type="ECO:0000256" key="1">
    <source>
        <dbReference type="ARBA" id="ARBA00022741"/>
    </source>
</evidence>
<gene>
    <name evidence="4" type="ORF">JH146_1008</name>
</gene>
<keyword evidence="2" id="KW-0067">ATP-binding</keyword>
<protein>
    <submittedName>
        <fullName evidence="4">AAA ATPase 2</fullName>
    </submittedName>
</protein>
<keyword evidence="5" id="KW-1185">Reference proteome</keyword>
<dbReference type="CDD" id="cd19475">
    <property type="entry name" value="FlaH"/>
    <property type="match status" value="1"/>
</dbReference>
<evidence type="ECO:0000256" key="2">
    <source>
        <dbReference type="ARBA" id="ARBA00022840"/>
    </source>
</evidence>
<dbReference type="SUPFAM" id="SSF52540">
    <property type="entry name" value="P-loop containing nucleoside triphosphate hydrolases"/>
    <property type="match status" value="1"/>
</dbReference>
<dbReference type="HOGENOM" id="CLU_094838_0_0_2"/>
<dbReference type="InterPro" id="IPR014774">
    <property type="entry name" value="KaiC-like_dom"/>
</dbReference>
<dbReference type="InterPro" id="IPR003593">
    <property type="entry name" value="AAA+_ATPase"/>
</dbReference>
<reference evidence="4 5" key="1">
    <citation type="journal article" date="2015" name="Int. J. Syst. Evol. Microbiol.">
        <title>M ethanocaldococcus bathoardescens sp. nov., a hyperthermophilic methanogen isolated from a volcanically active deep-sea hydrothermal vent.</title>
        <authorList>
            <person name="Stewart L.C."/>
            <person name="Jung J.H."/>
            <person name="Kim Y.T."/>
            <person name="Kwon S.W."/>
            <person name="Park C.S."/>
            <person name="Holden J.F."/>
        </authorList>
    </citation>
    <scope>NUCLEOTIDE SEQUENCE [LARGE SCALE GENOMIC DNA]</scope>
    <source>
        <strain evidence="4 5">JH146</strain>
    </source>
</reference>
<evidence type="ECO:0000313" key="5">
    <source>
        <dbReference type="Proteomes" id="UP000028781"/>
    </source>
</evidence>
<dbReference type="RefSeq" id="WP_048201995.1">
    <property type="nucleotide sequence ID" value="NZ_CP009149.1"/>
</dbReference>
<evidence type="ECO:0000313" key="4">
    <source>
        <dbReference type="EMBL" id="AIJ05851.1"/>
    </source>
</evidence>
<dbReference type="NCBIfam" id="NF006320">
    <property type="entry name" value="PRK08533.1"/>
    <property type="match status" value="1"/>
</dbReference>
<accession>A0A076LCE1</accession>
<dbReference type="GeneID" id="24891617"/>
<dbReference type="PANTHER" id="PTHR43637:SF3">
    <property type="entry name" value="FLAGELLA-RELATED PROTEIN H-RELATED"/>
    <property type="match status" value="1"/>
</dbReference>
<dbReference type="PANTHER" id="PTHR43637">
    <property type="entry name" value="UPF0273 PROTEIN TM_0370"/>
    <property type="match status" value="1"/>
</dbReference>
<dbReference type="InterPro" id="IPR056568">
    <property type="entry name" value="ArlH"/>
</dbReference>
<dbReference type="STRING" id="1301915.JH146_1008"/>
<dbReference type="Proteomes" id="UP000028781">
    <property type="component" value="Chromosome"/>
</dbReference>
<keyword evidence="1" id="KW-0547">Nucleotide-binding</keyword>
<proteinExistence type="predicted"/>
<name>A0A076LCE1_9EURY</name>
<dbReference type="OrthoDB" id="63735at2157"/>
<dbReference type="GO" id="GO:0005524">
    <property type="term" value="F:ATP binding"/>
    <property type="evidence" value="ECO:0007669"/>
    <property type="project" value="UniProtKB-KW"/>
</dbReference>
<dbReference type="InterPro" id="IPR027417">
    <property type="entry name" value="P-loop_NTPase"/>
</dbReference>
<dbReference type="SMART" id="SM00382">
    <property type="entry name" value="AAA"/>
    <property type="match status" value="1"/>
</dbReference>
<sequence length="230" mass="25739">MELARIDLSRDDLDKRIGGGIPYGSLIIIEGEESTGKSVLCQRLAYGFLQNRYSVTYVSTQLTTLEFIKQMNSLDYPINKKLLSGALLYIPVYPLIADNKKKDGFLKKVMETRAFYEKDVIIFDSLSALITNDASEVNVNDLMAFFKRITALKKIIICTINPKELPESVLTVIRTSATMLIKTEIFAFAGNLKNLAKILKYNMAPGPYQKNIVFRVEPKIGIAVEIASVA</sequence>
<dbReference type="Pfam" id="PF06745">
    <property type="entry name" value="ATPase"/>
    <property type="match status" value="1"/>
</dbReference>